<dbReference type="GO" id="GO:0003735">
    <property type="term" value="F:structural constituent of ribosome"/>
    <property type="evidence" value="ECO:0007669"/>
    <property type="project" value="InterPro"/>
</dbReference>
<dbReference type="Proteomes" id="UP000767446">
    <property type="component" value="Unassembled WGS sequence"/>
</dbReference>
<dbReference type="InterPro" id="IPR047865">
    <property type="entry name" value="Ribosomal_uL10_bac_type"/>
</dbReference>
<dbReference type="AlphaFoldDB" id="A0A941GNE8"/>
<evidence type="ECO:0000256" key="3">
    <source>
        <dbReference type="ARBA" id="ARBA00023274"/>
    </source>
</evidence>
<reference evidence="6" key="1">
    <citation type="submission" date="2021-02" db="EMBL/GenBank/DDBJ databases">
        <title>Metagenome analyses of Stigonema ocellatum DSM 106950, Chlorogloea purpurea SAG 13.99 and Gomphosphaeria aponina DSM 107014.</title>
        <authorList>
            <person name="Marter P."/>
            <person name="Huang S."/>
        </authorList>
    </citation>
    <scope>NUCLEOTIDE SEQUENCE</scope>
    <source>
        <strain evidence="6">JP213</strain>
    </source>
</reference>
<evidence type="ECO:0000313" key="6">
    <source>
        <dbReference type="EMBL" id="MBR8826912.1"/>
    </source>
</evidence>
<dbReference type="NCBIfam" id="NF000955">
    <property type="entry name" value="PRK00099.1-1"/>
    <property type="match status" value="1"/>
</dbReference>
<dbReference type="GO" id="GO:0015934">
    <property type="term" value="C:large ribosomal subunit"/>
    <property type="evidence" value="ECO:0007669"/>
    <property type="project" value="InterPro"/>
</dbReference>
<comment type="subunit">
    <text evidence="5">Part of the ribosomal stalk of the 50S ribosomal subunit. The N-terminus interacts with L11 and the large rRNA to form the base of the stalk. The C-terminus forms an elongated spine to which L12 dimers bind in a sequential fashion forming a multimeric L10(L12)X complex.</text>
</comment>
<dbReference type="PANTHER" id="PTHR11560">
    <property type="entry name" value="39S RIBOSOMAL PROTEIN L10, MITOCHONDRIAL"/>
    <property type="match status" value="1"/>
</dbReference>
<evidence type="ECO:0000313" key="7">
    <source>
        <dbReference type="Proteomes" id="UP000767446"/>
    </source>
</evidence>
<comment type="caution">
    <text evidence="6">The sequence shown here is derived from an EMBL/GenBank/DDBJ whole genome shotgun (WGS) entry which is preliminary data.</text>
</comment>
<comment type="function">
    <text evidence="5">Forms part of the ribosomal stalk, playing a central role in the interaction of the ribosome with GTP-bound translation factors.</text>
</comment>
<sequence>MGRTRANKEAVVADLKQILNESQLAVIIDYQGLSVKEITDLRNRLRESGTICKVTKNTLMEQAVKENADWQPMTKFLSGSSAFIFVKDDIGSAIRAYQAFQKDTKKTEFRGGVMQGMALNQDQVKAIADLPSKEQLIAQVAGAINAIATKLAVGLKEVPASLGRSINEVPASLGRCVQGIATKEEGSGG</sequence>
<dbReference type="EMBL" id="JADQBC010000014">
    <property type="protein sequence ID" value="MBR8826912.1"/>
    <property type="molecule type" value="Genomic_DNA"/>
</dbReference>
<evidence type="ECO:0000256" key="2">
    <source>
        <dbReference type="ARBA" id="ARBA00022980"/>
    </source>
</evidence>
<name>A0A941GNE8_9CHRO</name>
<accession>A0A941GNE8</accession>
<dbReference type="CDD" id="cd05797">
    <property type="entry name" value="Ribosomal_L10"/>
    <property type="match status" value="1"/>
</dbReference>
<keyword evidence="3 5" id="KW-0687">Ribonucleoprotein</keyword>
<dbReference type="InterPro" id="IPR002363">
    <property type="entry name" value="Ribosomal_uL10_CS_bac"/>
</dbReference>
<evidence type="ECO:0000256" key="4">
    <source>
        <dbReference type="ARBA" id="ARBA00035202"/>
    </source>
</evidence>
<comment type="similarity">
    <text evidence="1 5">Belongs to the universal ribosomal protein uL10 family.</text>
</comment>
<dbReference type="InterPro" id="IPR001790">
    <property type="entry name" value="Ribosomal_uL10"/>
</dbReference>
<dbReference type="Gene3D" id="3.30.70.1730">
    <property type="match status" value="1"/>
</dbReference>
<gene>
    <name evidence="5" type="primary">rplJ</name>
    <name evidence="5" type="synonym">rpl10</name>
    <name evidence="6" type="ORF">DSM107014_03235</name>
</gene>
<dbReference type="InterPro" id="IPR043141">
    <property type="entry name" value="Ribosomal_uL10-like_sf"/>
</dbReference>
<proteinExistence type="inferred from homology"/>
<protein>
    <recommendedName>
        <fullName evidence="4 5">Large ribosomal subunit protein uL10</fullName>
    </recommendedName>
</protein>
<evidence type="ECO:0000256" key="1">
    <source>
        <dbReference type="ARBA" id="ARBA00008889"/>
    </source>
</evidence>
<dbReference type="Gene3D" id="6.10.250.290">
    <property type="match status" value="1"/>
</dbReference>
<keyword evidence="5" id="KW-0699">rRNA-binding</keyword>
<dbReference type="HAMAP" id="MF_00362">
    <property type="entry name" value="Ribosomal_uL10"/>
    <property type="match status" value="1"/>
</dbReference>
<evidence type="ECO:0000256" key="5">
    <source>
        <dbReference type="HAMAP-Rule" id="MF_00362"/>
    </source>
</evidence>
<dbReference type="Pfam" id="PF00466">
    <property type="entry name" value="Ribosomal_L10"/>
    <property type="match status" value="1"/>
</dbReference>
<dbReference type="SUPFAM" id="SSF160369">
    <property type="entry name" value="Ribosomal protein L10-like"/>
    <property type="match status" value="1"/>
</dbReference>
<dbReference type="InterPro" id="IPR022973">
    <property type="entry name" value="Ribosomal_uL10_bac"/>
</dbReference>
<dbReference type="GO" id="GO:0070180">
    <property type="term" value="F:large ribosomal subunit rRNA binding"/>
    <property type="evidence" value="ECO:0007669"/>
    <property type="project" value="UniProtKB-UniRule"/>
</dbReference>
<keyword evidence="2 5" id="KW-0689">Ribosomal protein</keyword>
<dbReference type="GO" id="GO:0006412">
    <property type="term" value="P:translation"/>
    <property type="evidence" value="ECO:0007669"/>
    <property type="project" value="UniProtKB-UniRule"/>
</dbReference>
<dbReference type="PROSITE" id="PS01109">
    <property type="entry name" value="RIBOSOMAL_L10"/>
    <property type="match status" value="1"/>
</dbReference>
<organism evidence="6 7">
    <name type="scientific">Gomphosphaeria aponina SAG 52.96 = DSM 107014</name>
    <dbReference type="NCBI Taxonomy" id="1521640"/>
    <lineage>
        <taxon>Bacteria</taxon>
        <taxon>Bacillati</taxon>
        <taxon>Cyanobacteriota</taxon>
        <taxon>Cyanophyceae</taxon>
        <taxon>Oscillatoriophycideae</taxon>
        <taxon>Chroococcales</taxon>
        <taxon>Gomphosphaeriaceae</taxon>
        <taxon>Gomphosphaeria</taxon>
    </lineage>
</organism>
<keyword evidence="5" id="KW-0694">RNA-binding</keyword>